<dbReference type="PRINTS" id="PR00843">
    <property type="entry name" value="GLHYDRLASE30"/>
</dbReference>
<dbReference type="PANTHER" id="PTHR11069:SF23">
    <property type="entry name" value="LYSOSOMAL ACID GLUCOSYLCERAMIDASE"/>
    <property type="match status" value="1"/>
</dbReference>
<evidence type="ECO:0000259" key="6">
    <source>
        <dbReference type="Pfam" id="PF17189"/>
    </source>
</evidence>
<dbReference type="Gene3D" id="3.20.20.80">
    <property type="entry name" value="Glycosidases"/>
    <property type="match status" value="1"/>
</dbReference>
<protein>
    <submittedName>
        <fullName evidence="7">Glycosyl hydrolase</fullName>
    </submittedName>
</protein>
<feature type="domain" description="Glycosyl hydrolase family 30 beta sandwich" evidence="6">
    <location>
        <begin position="432"/>
        <end position="492"/>
    </location>
</feature>
<evidence type="ECO:0000256" key="1">
    <source>
        <dbReference type="ARBA" id="ARBA00005382"/>
    </source>
</evidence>
<keyword evidence="2" id="KW-0732">Signal</keyword>
<evidence type="ECO:0000256" key="4">
    <source>
        <dbReference type="RuleBase" id="RU361188"/>
    </source>
</evidence>
<keyword evidence="8" id="KW-1185">Reference proteome</keyword>
<evidence type="ECO:0000313" key="7">
    <source>
        <dbReference type="EMBL" id="THU35843.1"/>
    </source>
</evidence>
<dbReference type="InterPro" id="IPR017853">
    <property type="entry name" value="GH"/>
</dbReference>
<gene>
    <name evidence="7" type="ORF">FAM09_20835</name>
</gene>
<comment type="caution">
    <text evidence="7">The sequence shown here is derived from an EMBL/GenBank/DDBJ whole genome shotgun (WGS) entry which is preliminary data.</text>
</comment>
<comment type="similarity">
    <text evidence="1 4">Belongs to the glycosyl hydrolase 30 family.</text>
</comment>
<keyword evidence="3 4" id="KW-0378">Hydrolase</keyword>
<name>A0A4S8HL05_9BACT</name>
<dbReference type="InterPro" id="IPR033452">
    <property type="entry name" value="GH30_C"/>
</dbReference>
<dbReference type="AlphaFoldDB" id="A0A4S8HL05"/>
<dbReference type="GO" id="GO:0006680">
    <property type="term" value="P:glucosylceramide catabolic process"/>
    <property type="evidence" value="ECO:0007669"/>
    <property type="project" value="TreeGrafter"/>
</dbReference>
<dbReference type="InterPro" id="IPR013780">
    <property type="entry name" value="Glyco_hydro_b"/>
</dbReference>
<accession>A0A4S8HL05</accession>
<dbReference type="InterPro" id="IPR033453">
    <property type="entry name" value="Glyco_hydro_30_TIM-barrel"/>
</dbReference>
<dbReference type="GO" id="GO:0016020">
    <property type="term" value="C:membrane"/>
    <property type="evidence" value="ECO:0007669"/>
    <property type="project" value="GOC"/>
</dbReference>
<dbReference type="InterPro" id="IPR001139">
    <property type="entry name" value="Glyco_hydro_30"/>
</dbReference>
<evidence type="ECO:0000259" key="5">
    <source>
        <dbReference type="Pfam" id="PF02055"/>
    </source>
</evidence>
<dbReference type="SUPFAM" id="SSF51011">
    <property type="entry name" value="Glycosyl hydrolase domain"/>
    <property type="match status" value="1"/>
</dbReference>
<sequence>MENKTLFALMIMLPALFVFSLPGCRKKAEISDSSSIKEIRWDSKGIVYSTTKGTNEKITQRATIGFEPKAQPLETDVCIFIDPSRQFQSIIGFGGALTDAAAETFAKLPQAAQDSILTAYYDAQHGIGYTFGRTNMNSCDFSSESYTYVKNNDVSLQSFSIDHDLQYKVPLIKKANDKLNGQLTLLASPWSPPAWMKDNNDMLHGGRLKKEFYPVWADYFVKFMQAYDAAGVPVWGVTVQNEPMNNAPWESCLFSAEEERDFIKNGLGPAFTKNNFSGKKIIVWDHNRDLVFQYVSTILKDPQAAKYVWGAGLHWYETWTNEPPMYDNVLQVNKAFPDLNLIFTEGSMGKTAFYENNKWALGELYGNNILNDLNNGIRAWCDWNMLLDQNGGPSHVGNVSYAPIIGNTVTGKINIRDEFWYIGQFSKFIRPGAKRISAVSNRSALQTTAFINKDGKMAVVVLNRSENNINYHVWSNGFWAGHTSNAHSIQTIIIE</sequence>
<dbReference type="Proteomes" id="UP000306918">
    <property type="component" value="Unassembled WGS sequence"/>
</dbReference>
<feature type="domain" description="Glycosyl hydrolase family 30 TIM-barrel" evidence="5">
    <location>
        <begin position="90"/>
        <end position="429"/>
    </location>
</feature>
<evidence type="ECO:0000256" key="3">
    <source>
        <dbReference type="ARBA" id="ARBA00022801"/>
    </source>
</evidence>
<organism evidence="7 8">
    <name type="scientific">Niastella caeni</name>
    <dbReference type="NCBI Taxonomy" id="2569763"/>
    <lineage>
        <taxon>Bacteria</taxon>
        <taxon>Pseudomonadati</taxon>
        <taxon>Bacteroidota</taxon>
        <taxon>Chitinophagia</taxon>
        <taxon>Chitinophagales</taxon>
        <taxon>Chitinophagaceae</taxon>
        <taxon>Niastella</taxon>
    </lineage>
</organism>
<dbReference type="SUPFAM" id="SSF51445">
    <property type="entry name" value="(Trans)glycosidases"/>
    <property type="match status" value="1"/>
</dbReference>
<dbReference type="OrthoDB" id="9806701at2"/>
<evidence type="ECO:0000313" key="8">
    <source>
        <dbReference type="Proteomes" id="UP000306918"/>
    </source>
</evidence>
<dbReference type="GO" id="GO:0004348">
    <property type="term" value="F:glucosylceramidase activity"/>
    <property type="evidence" value="ECO:0007669"/>
    <property type="project" value="InterPro"/>
</dbReference>
<proteinExistence type="inferred from homology"/>
<keyword evidence="4" id="KW-0326">Glycosidase</keyword>
<dbReference type="Pfam" id="PF17189">
    <property type="entry name" value="Glyco_hydro_30C"/>
    <property type="match status" value="1"/>
</dbReference>
<dbReference type="Pfam" id="PF02055">
    <property type="entry name" value="Glyco_hydro_30"/>
    <property type="match status" value="1"/>
</dbReference>
<reference evidence="7 8" key="1">
    <citation type="submission" date="2019-04" db="EMBL/GenBank/DDBJ databases">
        <title>Niastella caeni sp. nov., isolated from activated sludge.</title>
        <authorList>
            <person name="Sheng M."/>
        </authorList>
    </citation>
    <scope>NUCLEOTIDE SEQUENCE [LARGE SCALE GENOMIC DNA]</scope>
    <source>
        <strain evidence="7 8">HX-2-15</strain>
    </source>
</reference>
<dbReference type="PANTHER" id="PTHR11069">
    <property type="entry name" value="GLUCOSYLCERAMIDASE"/>
    <property type="match status" value="1"/>
</dbReference>
<dbReference type="Gene3D" id="2.60.40.1180">
    <property type="entry name" value="Golgi alpha-mannosidase II"/>
    <property type="match status" value="1"/>
</dbReference>
<dbReference type="RefSeq" id="WP_136579084.1">
    <property type="nucleotide sequence ID" value="NZ_STFF01000006.1"/>
</dbReference>
<evidence type="ECO:0000256" key="2">
    <source>
        <dbReference type="ARBA" id="ARBA00022729"/>
    </source>
</evidence>
<dbReference type="EMBL" id="STFF01000006">
    <property type="protein sequence ID" value="THU35843.1"/>
    <property type="molecule type" value="Genomic_DNA"/>
</dbReference>